<organism evidence="1 2">
    <name type="scientific">Xanthomonas bromi</name>
    <dbReference type="NCBI Taxonomy" id="56449"/>
    <lineage>
        <taxon>Bacteria</taxon>
        <taxon>Pseudomonadati</taxon>
        <taxon>Pseudomonadota</taxon>
        <taxon>Gammaproteobacteria</taxon>
        <taxon>Lysobacterales</taxon>
        <taxon>Lysobacteraceae</taxon>
        <taxon>Xanthomonas</taxon>
    </lineage>
</organism>
<proteinExistence type="predicted"/>
<name>A0A1C3NH93_9XANT</name>
<dbReference type="STRING" id="56449.XBLMG947_0549"/>
<evidence type="ECO:0000313" key="1">
    <source>
        <dbReference type="EMBL" id="SBV49775.1"/>
    </source>
</evidence>
<protein>
    <submittedName>
        <fullName evidence="1">Uncharacterized protein</fullName>
    </submittedName>
</protein>
<evidence type="ECO:0000313" key="2">
    <source>
        <dbReference type="Proteomes" id="UP000092503"/>
    </source>
</evidence>
<reference evidence="1 2" key="1">
    <citation type="submission" date="2016-06" db="EMBL/GenBank/DDBJ databases">
        <authorList>
            <person name="Kjaerup R.B."/>
            <person name="Dalgaard T.S."/>
            <person name="Juul-Madsen H.R."/>
        </authorList>
    </citation>
    <scope>NUCLEOTIDE SEQUENCE [LARGE SCALE GENOMIC DNA]</scope>
    <source>
        <strain evidence="1">LMG947</strain>
    </source>
</reference>
<dbReference type="AlphaFoldDB" id="A0A1C3NH93"/>
<accession>A0A1C3NH93</accession>
<dbReference type="EMBL" id="FLTX01000008">
    <property type="protein sequence ID" value="SBV49775.1"/>
    <property type="molecule type" value="Genomic_DNA"/>
</dbReference>
<gene>
    <name evidence="1" type="ORF">XBLMG947_0549</name>
</gene>
<sequence length="52" mass="5869">MHPPLTCSTGAQHRRRVATLAATLTIKRSTLIHSVTMNKLLHTYSAKQLQER</sequence>
<dbReference type="Proteomes" id="UP000092503">
    <property type="component" value="Unassembled WGS sequence"/>
</dbReference>